<protein>
    <submittedName>
        <fullName evidence="9">Cytochrome c553</fullName>
    </submittedName>
</protein>
<evidence type="ECO:0000256" key="1">
    <source>
        <dbReference type="ARBA" id="ARBA00022448"/>
    </source>
</evidence>
<dbReference type="PANTHER" id="PTHR33751">
    <property type="entry name" value="CBB3-TYPE CYTOCHROME C OXIDASE SUBUNIT FIXP"/>
    <property type="match status" value="1"/>
</dbReference>
<sequence>MLKRHLLLALGVALTCSPANAAEGNAEAAKGKISMCIGCHGIPGYRTSFPEVYPVPKLGGQHPEYIVRALQAYKSGARSHPTMRGIAGGLSDQDMADLAAYYGGGK</sequence>
<dbReference type="OrthoDB" id="9796421at2"/>
<keyword evidence="5 6" id="KW-0408">Iron</keyword>
<dbReference type="GO" id="GO:0020037">
    <property type="term" value="F:heme binding"/>
    <property type="evidence" value="ECO:0007669"/>
    <property type="project" value="InterPro"/>
</dbReference>
<gene>
    <name evidence="9" type="ORF">C7389_101390</name>
</gene>
<keyword evidence="2 6" id="KW-0349">Heme</keyword>
<evidence type="ECO:0000256" key="2">
    <source>
        <dbReference type="ARBA" id="ARBA00022617"/>
    </source>
</evidence>
<dbReference type="GO" id="GO:0009055">
    <property type="term" value="F:electron transfer activity"/>
    <property type="evidence" value="ECO:0007669"/>
    <property type="project" value="InterPro"/>
</dbReference>
<reference evidence="9 10" key="1">
    <citation type="submission" date="2019-03" db="EMBL/GenBank/DDBJ databases">
        <title>Genomic Encyclopedia of Type Strains, Phase IV (KMG-IV): sequencing the most valuable type-strain genomes for metagenomic binning, comparative biology and taxonomic classification.</title>
        <authorList>
            <person name="Goeker M."/>
        </authorList>
    </citation>
    <scope>NUCLEOTIDE SEQUENCE [LARGE SCALE GENOMIC DNA]</scope>
    <source>
        <strain evidence="9 10">DSM 12121</strain>
    </source>
</reference>
<evidence type="ECO:0000313" key="10">
    <source>
        <dbReference type="Proteomes" id="UP000295129"/>
    </source>
</evidence>
<name>A0A4R6EHJ2_9RHOO</name>
<evidence type="ECO:0000259" key="8">
    <source>
        <dbReference type="PROSITE" id="PS51007"/>
    </source>
</evidence>
<organism evidence="9 10">
    <name type="scientific">Azoarcus indigens</name>
    <dbReference type="NCBI Taxonomy" id="29545"/>
    <lineage>
        <taxon>Bacteria</taxon>
        <taxon>Pseudomonadati</taxon>
        <taxon>Pseudomonadota</taxon>
        <taxon>Betaproteobacteria</taxon>
        <taxon>Rhodocyclales</taxon>
        <taxon>Zoogloeaceae</taxon>
        <taxon>Azoarcus</taxon>
    </lineage>
</organism>
<evidence type="ECO:0000256" key="7">
    <source>
        <dbReference type="SAM" id="SignalP"/>
    </source>
</evidence>
<dbReference type="PANTHER" id="PTHR33751:SF9">
    <property type="entry name" value="CYTOCHROME C4"/>
    <property type="match status" value="1"/>
</dbReference>
<dbReference type="RefSeq" id="WP_133587799.1">
    <property type="nucleotide sequence ID" value="NZ_SNVV01000001.1"/>
</dbReference>
<dbReference type="InterPro" id="IPR009056">
    <property type="entry name" value="Cyt_c-like_dom"/>
</dbReference>
<keyword evidence="10" id="KW-1185">Reference proteome</keyword>
<keyword evidence="3 6" id="KW-0479">Metal-binding</keyword>
<dbReference type="GO" id="GO:0046872">
    <property type="term" value="F:metal ion binding"/>
    <property type="evidence" value="ECO:0007669"/>
    <property type="project" value="UniProtKB-KW"/>
</dbReference>
<keyword evidence="1" id="KW-0813">Transport</keyword>
<dbReference type="InterPro" id="IPR050597">
    <property type="entry name" value="Cytochrome_c_Oxidase_Subunit"/>
</dbReference>
<feature type="chain" id="PRO_5020602496" evidence="7">
    <location>
        <begin position="22"/>
        <end position="106"/>
    </location>
</feature>
<proteinExistence type="predicted"/>
<keyword evidence="7" id="KW-0732">Signal</keyword>
<feature type="domain" description="Cytochrome c" evidence="8">
    <location>
        <begin position="19"/>
        <end position="106"/>
    </location>
</feature>
<evidence type="ECO:0000256" key="5">
    <source>
        <dbReference type="ARBA" id="ARBA00023004"/>
    </source>
</evidence>
<evidence type="ECO:0000256" key="4">
    <source>
        <dbReference type="ARBA" id="ARBA00022982"/>
    </source>
</evidence>
<dbReference type="SUPFAM" id="SSF46626">
    <property type="entry name" value="Cytochrome c"/>
    <property type="match status" value="1"/>
</dbReference>
<dbReference type="InterPro" id="IPR036909">
    <property type="entry name" value="Cyt_c-like_dom_sf"/>
</dbReference>
<dbReference type="PROSITE" id="PS51007">
    <property type="entry name" value="CYTC"/>
    <property type="match status" value="1"/>
</dbReference>
<dbReference type="Gene3D" id="1.10.760.10">
    <property type="entry name" value="Cytochrome c-like domain"/>
    <property type="match status" value="1"/>
</dbReference>
<dbReference type="Pfam" id="PF00034">
    <property type="entry name" value="Cytochrom_C"/>
    <property type="match status" value="1"/>
</dbReference>
<dbReference type="Proteomes" id="UP000295129">
    <property type="component" value="Unassembled WGS sequence"/>
</dbReference>
<keyword evidence="4" id="KW-0249">Electron transport</keyword>
<evidence type="ECO:0000313" key="9">
    <source>
        <dbReference type="EMBL" id="TDN57008.1"/>
    </source>
</evidence>
<accession>A0A4R6EHJ2</accession>
<dbReference type="AlphaFoldDB" id="A0A4R6EHJ2"/>
<comment type="caution">
    <text evidence="9">The sequence shown here is derived from an EMBL/GenBank/DDBJ whole genome shotgun (WGS) entry which is preliminary data.</text>
</comment>
<dbReference type="EMBL" id="SNVV01000001">
    <property type="protein sequence ID" value="TDN57008.1"/>
    <property type="molecule type" value="Genomic_DNA"/>
</dbReference>
<evidence type="ECO:0000256" key="6">
    <source>
        <dbReference type="PROSITE-ProRule" id="PRU00433"/>
    </source>
</evidence>
<feature type="signal peptide" evidence="7">
    <location>
        <begin position="1"/>
        <end position="21"/>
    </location>
</feature>
<evidence type="ECO:0000256" key="3">
    <source>
        <dbReference type="ARBA" id="ARBA00022723"/>
    </source>
</evidence>